<dbReference type="HOGENOM" id="CLU_3286837_0_0_6"/>
<evidence type="ECO:0000313" key="2">
    <source>
        <dbReference type="Proteomes" id="UP000014585"/>
    </source>
</evidence>
<proteinExistence type="predicted"/>
<sequence>MLSDNQFTALFSVLAQGLSKIKTTAYALRVHPGDRMTCLV</sequence>
<organism evidence="1 2">
    <name type="scientific">Cedecea davisae DSM 4568</name>
    <dbReference type="NCBI Taxonomy" id="566551"/>
    <lineage>
        <taxon>Bacteria</taxon>
        <taxon>Pseudomonadati</taxon>
        <taxon>Pseudomonadota</taxon>
        <taxon>Gammaproteobacteria</taxon>
        <taxon>Enterobacterales</taxon>
        <taxon>Enterobacteriaceae</taxon>
        <taxon>Cedecea</taxon>
    </lineage>
</organism>
<name>S3J010_9ENTR</name>
<dbReference type="Proteomes" id="UP000014585">
    <property type="component" value="Unassembled WGS sequence"/>
</dbReference>
<accession>S3J010</accession>
<dbReference type="EMBL" id="ATDT01000009">
    <property type="protein sequence ID" value="EPF18086.1"/>
    <property type="molecule type" value="Genomic_DNA"/>
</dbReference>
<dbReference type="STRING" id="566551.HMPREF0201_01497"/>
<gene>
    <name evidence="1" type="ORF">HMPREF0201_01497</name>
</gene>
<comment type="caution">
    <text evidence="1">The sequence shown here is derived from an EMBL/GenBank/DDBJ whole genome shotgun (WGS) entry which is preliminary data.</text>
</comment>
<evidence type="ECO:0000313" key="1">
    <source>
        <dbReference type="EMBL" id="EPF18086.1"/>
    </source>
</evidence>
<reference evidence="1 2" key="1">
    <citation type="submission" date="2013-04" db="EMBL/GenBank/DDBJ databases">
        <authorList>
            <person name="Weinstock G."/>
            <person name="Sodergren E."/>
            <person name="Lobos E.A."/>
            <person name="Fulton L."/>
            <person name="Fulton R."/>
            <person name="Courtney L."/>
            <person name="Fronick C."/>
            <person name="O'Laughlin M."/>
            <person name="Godfrey J."/>
            <person name="Wilson R.M."/>
            <person name="Miner T."/>
            <person name="Farmer C."/>
            <person name="Delehaunty K."/>
            <person name="Cordes M."/>
            <person name="Minx P."/>
            <person name="Tomlinson C."/>
            <person name="Chen J."/>
            <person name="Wollam A."/>
            <person name="Pepin K.H."/>
            <person name="Palsikar V.B."/>
            <person name="Zhang X."/>
            <person name="Suruliraj S."/>
            <person name="Perna N.T."/>
            <person name="Plunkett G."/>
            <person name="Warren W."/>
            <person name="Mitreva M."/>
            <person name="Mardis E.R."/>
            <person name="Wilson R.K."/>
        </authorList>
    </citation>
    <scope>NUCLEOTIDE SEQUENCE [LARGE SCALE GENOMIC DNA]</scope>
    <source>
        <strain evidence="1 2">DSM 4568</strain>
    </source>
</reference>
<protein>
    <submittedName>
        <fullName evidence="1">Uncharacterized protein</fullName>
    </submittedName>
</protein>
<dbReference type="AlphaFoldDB" id="S3J010"/>